<evidence type="ECO:0000256" key="1">
    <source>
        <dbReference type="SAM" id="MobiDB-lite"/>
    </source>
</evidence>
<dbReference type="EMBL" id="JAPCWZ010000002">
    <property type="protein sequence ID" value="KAK8876779.1"/>
    <property type="molecule type" value="Genomic_DNA"/>
</dbReference>
<proteinExistence type="predicted"/>
<feature type="region of interest" description="Disordered" evidence="1">
    <location>
        <begin position="102"/>
        <end position="149"/>
    </location>
</feature>
<reference evidence="2 3" key="1">
    <citation type="journal article" date="2024" name="IMA Fungus">
        <title>Apiospora arundinis, a panoply of carbohydrate-active enzymes and secondary metabolites.</title>
        <authorList>
            <person name="Sorensen T."/>
            <person name="Petersen C."/>
            <person name="Muurmann A.T."/>
            <person name="Christiansen J.V."/>
            <person name="Brundto M.L."/>
            <person name="Overgaard C.K."/>
            <person name="Boysen A.T."/>
            <person name="Wollenberg R.D."/>
            <person name="Larsen T.O."/>
            <person name="Sorensen J.L."/>
            <person name="Nielsen K.L."/>
            <person name="Sondergaard T.E."/>
        </authorList>
    </citation>
    <scope>NUCLEOTIDE SEQUENCE [LARGE SCALE GENOMIC DNA]</scope>
    <source>
        <strain evidence="2 3">AAU 773</strain>
    </source>
</reference>
<organism evidence="2 3">
    <name type="scientific">Apiospora arundinis</name>
    <dbReference type="NCBI Taxonomy" id="335852"/>
    <lineage>
        <taxon>Eukaryota</taxon>
        <taxon>Fungi</taxon>
        <taxon>Dikarya</taxon>
        <taxon>Ascomycota</taxon>
        <taxon>Pezizomycotina</taxon>
        <taxon>Sordariomycetes</taxon>
        <taxon>Xylariomycetidae</taxon>
        <taxon>Amphisphaeriales</taxon>
        <taxon>Apiosporaceae</taxon>
        <taxon>Apiospora</taxon>
    </lineage>
</organism>
<dbReference type="PANTHER" id="PTHR35391">
    <property type="entry name" value="C2H2-TYPE DOMAIN-CONTAINING PROTEIN-RELATED"/>
    <property type="match status" value="1"/>
</dbReference>
<comment type="caution">
    <text evidence="2">The sequence shown here is derived from an EMBL/GenBank/DDBJ whole genome shotgun (WGS) entry which is preliminary data.</text>
</comment>
<protein>
    <submittedName>
        <fullName evidence="2">Transcription factor Zn C2H2 protein</fullName>
    </submittedName>
</protein>
<name>A0ABR2JG94_9PEZI</name>
<evidence type="ECO:0000313" key="2">
    <source>
        <dbReference type="EMBL" id="KAK8876779.1"/>
    </source>
</evidence>
<dbReference type="PANTHER" id="PTHR35391:SF5">
    <property type="entry name" value="DUF6590 DOMAIN-CONTAINING PROTEIN"/>
    <property type="match status" value="1"/>
</dbReference>
<gene>
    <name evidence="2" type="ORF">PGQ11_001725</name>
</gene>
<dbReference type="Proteomes" id="UP001390339">
    <property type="component" value="Unassembled WGS sequence"/>
</dbReference>
<keyword evidence="3" id="KW-1185">Reference proteome</keyword>
<evidence type="ECO:0000313" key="3">
    <source>
        <dbReference type="Proteomes" id="UP001390339"/>
    </source>
</evidence>
<accession>A0ABR2JG94</accession>
<sequence length="367" mass="40182">MSSSTAPIEALSIYEAATKCRDSFLPCLTIAGLMELEWAENRLADFNLWANGIGAFAGHRASLDERLSRDPDTRSIIIHVLELLQSCVQQCQSLEKSSAKDSLAQLSHGHDSGNLSPPDVLTRSFSPFSDESSDSEPRLRSDGDSNGSTALTAMMRDVEQLINQLARLSIAIRNAGTASRFRKADKLFNPDDYGDLQAYLENIAKARPLGPIGTGVDILKNDITHPQKRLIEANLRRRNRFVYAMRHAQKLAMEPPKLPDKISLAPGRLNTEYAEPVPIRPSNVETLSAGSIAPDFTETNASSLGTLPPLLPVIGPPSRATMTQITSTAAKVVYPKPPKVKAGLQQFKCPCCCQTLPLLYQESTQWK</sequence>